<keyword evidence="2" id="KW-1185">Reference proteome</keyword>
<evidence type="ECO:0008006" key="3">
    <source>
        <dbReference type="Google" id="ProtNLM"/>
    </source>
</evidence>
<organism evidence="1 2">
    <name type="scientific">Microbacterium album</name>
    <dbReference type="NCBI Taxonomy" id="2053191"/>
    <lineage>
        <taxon>Bacteria</taxon>
        <taxon>Bacillati</taxon>
        <taxon>Actinomycetota</taxon>
        <taxon>Actinomycetes</taxon>
        <taxon>Micrococcales</taxon>
        <taxon>Microbacteriaceae</taxon>
        <taxon>Microbacterium</taxon>
    </lineage>
</organism>
<reference evidence="1" key="1">
    <citation type="journal article" date="2014" name="Int. J. Syst. Evol. Microbiol.">
        <title>Complete genome sequence of Corynebacterium casei LMG S-19264T (=DSM 44701T), isolated from a smear-ripened cheese.</title>
        <authorList>
            <consortium name="US DOE Joint Genome Institute (JGI-PGF)"/>
            <person name="Walter F."/>
            <person name="Albersmeier A."/>
            <person name="Kalinowski J."/>
            <person name="Ruckert C."/>
        </authorList>
    </citation>
    <scope>NUCLEOTIDE SEQUENCE</scope>
    <source>
        <strain evidence="1">CGMCC 1.15794</strain>
    </source>
</reference>
<dbReference type="InterPro" id="IPR011008">
    <property type="entry name" value="Dimeric_a/b-barrel"/>
</dbReference>
<comment type="caution">
    <text evidence="1">The sequence shown here is derived from an EMBL/GenBank/DDBJ whole genome shotgun (WGS) entry which is preliminary data.</text>
</comment>
<dbReference type="RefSeq" id="WP_188754223.1">
    <property type="nucleotide sequence ID" value="NZ_BMJY01000001.1"/>
</dbReference>
<accession>A0A917IDH2</accession>
<evidence type="ECO:0000313" key="2">
    <source>
        <dbReference type="Proteomes" id="UP000657592"/>
    </source>
</evidence>
<dbReference type="EMBL" id="BMJY01000001">
    <property type="protein sequence ID" value="GGH33417.1"/>
    <property type="molecule type" value="Genomic_DNA"/>
</dbReference>
<dbReference type="AlphaFoldDB" id="A0A917IDH2"/>
<sequence>MVVPEDRTVMLRRYRLADGTADEFVAWWRARILPLRAAAGFRVDWAYLDRENETFTWMVSYPGGRADFEAAEDTYSSSPERAAAIAVAPPLRDASVGYPERVV</sequence>
<dbReference type="Proteomes" id="UP000657592">
    <property type="component" value="Unassembled WGS sequence"/>
</dbReference>
<proteinExistence type="predicted"/>
<reference evidence="1" key="2">
    <citation type="submission" date="2020-09" db="EMBL/GenBank/DDBJ databases">
        <authorList>
            <person name="Sun Q."/>
            <person name="Zhou Y."/>
        </authorList>
    </citation>
    <scope>NUCLEOTIDE SEQUENCE</scope>
    <source>
        <strain evidence="1">CGMCC 1.15794</strain>
    </source>
</reference>
<protein>
    <recommendedName>
        <fullName evidence="3">NIPSNAP family containing protein</fullName>
    </recommendedName>
</protein>
<dbReference type="Gene3D" id="3.30.70.100">
    <property type="match status" value="1"/>
</dbReference>
<name>A0A917IDH2_9MICO</name>
<gene>
    <name evidence="1" type="ORF">GCM10010921_00330</name>
</gene>
<dbReference type="SUPFAM" id="SSF54909">
    <property type="entry name" value="Dimeric alpha+beta barrel"/>
    <property type="match status" value="1"/>
</dbReference>
<evidence type="ECO:0000313" key="1">
    <source>
        <dbReference type="EMBL" id="GGH33417.1"/>
    </source>
</evidence>